<dbReference type="Proteomes" id="UP001362999">
    <property type="component" value="Unassembled WGS sequence"/>
</dbReference>
<evidence type="ECO:0000313" key="1">
    <source>
        <dbReference type="EMBL" id="KAK6964748.1"/>
    </source>
</evidence>
<dbReference type="EMBL" id="JAWWNJ010000305">
    <property type="protein sequence ID" value="KAK6964748.1"/>
    <property type="molecule type" value="Genomic_DNA"/>
</dbReference>
<keyword evidence="2" id="KW-1185">Reference proteome</keyword>
<protein>
    <recommendedName>
        <fullName evidence="3">F-box domain-containing protein</fullName>
    </recommendedName>
</protein>
<sequence length="392" mass="44079">MVSELQNPLAIPELLDCAISFVSNPPDLLSCAVVTRAWVNPAQSRLFRAPQDLDLQCGFAGEQADLLYKTLKINPSLALYVRELRLWALSSGSVAARGWPESIDGIEFANLETLEIELSRRDPEEFRDSYAKLLAQSSLRRLKLDLRRVWPSPSLIRAFQRCSPTIQHLEVYCGAEFGDAQDVSMRLPAFAPLKSLALKCWYYADDEDDNSAAPPEGSFNLYPFDLSQVTAFAVRGGNFVPWSIIPTQNIRVLELWGLISRGLPAVDLSLLPNLSTLQISLNTIPPTILTTLRTINSSHRIRTITIFFDFQLSMHTVRDRDSYITVCRDLDNILSSVPMDPLPAVALGVEFTHDGELEMLFPGMVARNMVRVIPYTGYHGQFLWWKDFTNAL</sequence>
<gene>
    <name evidence="1" type="ORF">R3P38DRAFT_3247064</name>
</gene>
<accession>A0AAV9YYB2</accession>
<dbReference type="SUPFAM" id="SSF52047">
    <property type="entry name" value="RNI-like"/>
    <property type="match status" value="1"/>
</dbReference>
<dbReference type="AlphaFoldDB" id="A0AAV9YYB2"/>
<reference evidence="1 2" key="1">
    <citation type="journal article" date="2024" name="J Genomics">
        <title>Draft genome sequencing and assembly of Favolaschia claudopus CIRM-BRFM 2984 isolated from oak limbs.</title>
        <authorList>
            <person name="Navarro D."/>
            <person name="Drula E."/>
            <person name="Chaduli D."/>
            <person name="Cazenave R."/>
            <person name="Ahrendt S."/>
            <person name="Wang J."/>
            <person name="Lipzen A."/>
            <person name="Daum C."/>
            <person name="Barry K."/>
            <person name="Grigoriev I.V."/>
            <person name="Favel A."/>
            <person name="Rosso M.N."/>
            <person name="Martin F."/>
        </authorList>
    </citation>
    <scope>NUCLEOTIDE SEQUENCE [LARGE SCALE GENOMIC DNA]</scope>
    <source>
        <strain evidence="1 2">CIRM-BRFM 2984</strain>
    </source>
</reference>
<proteinExistence type="predicted"/>
<evidence type="ECO:0000313" key="2">
    <source>
        <dbReference type="Proteomes" id="UP001362999"/>
    </source>
</evidence>
<comment type="caution">
    <text evidence="1">The sequence shown here is derived from an EMBL/GenBank/DDBJ whole genome shotgun (WGS) entry which is preliminary data.</text>
</comment>
<name>A0AAV9YYB2_9AGAR</name>
<organism evidence="1 2">
    <name type="scientific">Favolaschia claudopus</name>
    <dbReference type="NCBI Taxonomy" id="2862362"/>
    <lineage>
        <taxon>Eukaryota</taxon>
        <taxon>Fungi</taxon>
        <taxon>Dikarya</taxon>
        <taxon>Basidiomycota</taxon>
        <taxon>Agaricomycotina</taxon>
        <taxon>Agaricomycetes</taxon>
        <taxon>Agaricomycetidae</taxon>
        <taxon>Agaricales</taxon>
        <taxon>Marasmiineae</taxon>
        <taxon>Mycenaceae</taxon>
        <taxon>Favolaschia</taxon>
    </lineage>
</organism>
<evidence type="ECO:0008006" key="3">
    <source>
        <dbReference type="Google" id="ProtNLM"/>
    </source>
</evidence>